<organism evidence="1 2">
    <name type="scientific">Nocardioides glacieisoli</name>
    <dbReference type="NCBI Taxonomy" id="1168730"/>
    <lineage>
        <taxon>Bacteria</taxon>
        <taxon>Bacillati</taxon>
        <taxon>Actinomycetota</taxon>
        <taxon>Actinomycetes</taxon>
        <taxon>Propionibacteriales</taxon>
        <taxon>Nocardioidaceae</taxon>
        <taxon>Nocardioides</taxon>
    </lineage>
</organism>
<protein>
    <submittedName>
        <fullName evidence="1">Uncharacterized protein</fullName>
    </submittedName>
</protein>
<dbReference type="AlphaFoldDB" id="A0A4Q2RMK7"/>
<gene>
    <name evidence="1" type="ORF">EUA06_11725</name>
</gene>
<name>A0A4Q2RMK7_9ACTN</name>
<keyword evidence="2" id="KW-1185">Reference proteome</keyword>
<reference evidence="1 2" key="1">
    <citation type="submission" date="2019-01" db="EMBL/GenBank/DDBJ databases">
        <title>Novel species of Nocardioides.</title>
        <authorList>
            <person name="Liu Q."/>
            <person name="Xin Y.-H."/>
        </authorList>
    </citation>
    <scope>NUCLEOTIDE SEQUENCE [LARGE SCALE GENOMIC DNA]</scope>
    <source>
        <strain evidence="1 2">HLT3-15</strain>
    </source>
</reference>
<accession>A0A4Q2RMK7</accession>
<proteinExistence type="predicted"/>
<evidence type="ECO:0000313" key="2">
    <source>
        <dbReference type="Proteomes" id="UP000291838"/>
    </source>
</evidence>
<evidence type="ECO:0000313" key="1">
    <source>
        <dbReference type="EMBL" id="RYB90071.1"/>
    </source>
</evidence>
<dbReference type="Proteomes" id="UP000291838">
    <property type="component" value="Unassembled WGS sequence"/>
</dbReference>
<dbReference type="EMBL" id="SDWS01000005">
    <property type="protein sequence ID" value="RYB90071.1"/>
    <property type="molecule type" value="Genomic_DNA"/>
</dbReference>
<dbReference type="RefSeq" id="WP_129475797.1">
    <property type="nucleotide sequence ID" value="NZ_SDWS01000005.1"/>
</dbReference>
<comment type="caution">
    <text evidence="1">The sequence shown here is derived from an EMBL/GenBank/DDBJ whole genome shotgun (WGS) entry which is preliminary data.</text>
</comment>
<sequence>MSGNIYWELVGHEVALTGEDYYAPDTYDAEFNIRCLNCVDEFTGHILTFYTDEYARDGNPPVNVDHDPVLRAIARHLDPDLPAPMPAHVVASAVLLAVLNDDISAGIDLIDDYLNNPASKAN</sequence>